<keyword evidence="1" id="KW-0472">Membrane</keyword>
<dbReference type="Proteomes" id="UP000831963">
    <property type="component" value="Chromosome"/>
</dbReference>
<proteinExistence type="predicted"/>
<organism evidence="2 3">
    <name type="scientific">Microbacterium galbinum</name>
    <dbReference type="NCBI Taxonomy" id="2851646"/>
    <lineage>
        <taxon>Bacteria</taxon>
        <taxon>Bacillati</taxon>
        <taxon>Actinomycetota</taxon>
        <taxon>Actinomycetes</taxon>
        <taxon>Micrococcales</taxon>
        <taxon>Microbacteriaceae</taxon>
        <taxon>Microbacterium</taxon>
    </lineage>
</organism>
<evidence type="ECO:0000313" key="3">
    <source>
        <dbReference type="Proteomes" id="UP000831963"/>
    </source>
</evidence>
<feature type="transmembrane region" description="Helical" evidence="1">
    <location>
        <begin position="135"/>
        <end position="156"/>
    </location>
</feature>
<reference evidence="2 3" key="1">
    <citation type="submission" date="2021-06" db="EMBL/GenBank/DDBJ databases">
        <title>Genome-based taxonomic framework of Microbacterium strains isolated from marine environment, the description of four new species and reclassification of four preexisting species.</title>
        <authorList>
            <person name="Lee S.D."/>
            <person name="Kim S.-M."/>
            <person name="Byeon Y.-S."/>
            <person name="Yang H.L."/>
            <person name="Kim I.S."/>
        </authorList>
    </citation>
    <scope>NUCLEOTIDE SEQUENCE [LARGE SCALE GENOMIC DNA]</scope>
    <source>
        <strain evidence="2 3">SSW1-36</strain>
    </source>
</reference>
<accession>A0ABY4ITU6</accession>
<feature type="transmembrane region" description="Helical" evidence="1">
    <location>
        <begin position="220"/>
        <end position="242"/>
    </location>
</feature>
<feature type="transmembrane region" description="Helical" evidence="1">
    <location>
        <begin position="100"/>
        <end position="123"/>
    </location>
</feature>
<dbReference type="RefSeq" id="WP_247955815.1">
    <property type="nucleotide sequence ID" value="NZ_CP078077.1"/>
</dbReference>
<dbReference type="EMBL" id="CP078077">
    <property type="protein sequence ID" value="UPL15080.1"/>
    <property type="molecule type" value="Genomic_DNA"/>
</dbReference>
<evidence type="ECO:0000256" key="1">
    <source>
        <dbReference type="SAM" id="Phobius"/>
    </source>
</evidence>
<feature type="transmembrane region" description="Helical" evidence="1">
    <location>
        <begin position="193"/>
        <end position="214"/>
    </location>
</feature>
<evidence type="ECO:0000313" key="2">
    <source>
        <dbReference type="EMBL" id="UPL15080.1"/>
    </source>
</evidence>
<sequence length="344" mass="35414">MTTHPSAQASESRRARAAFLAVGVALPVALVAIGSAVIAAWLPTLPDPVVIHWGTTGADGFAAPTAYFWLLLAVGLVLPLALALTSFGASRGRWGATTRLMGGFAAGLSAFALTLCLGSLALQRGLADAADTPDVGLVLLLAFVVLAAGTVAGWAVQPRVIDEAAGVLEPRLAVRVADGERVVWLGTTTMPRAALLSMAGVTLLLAVIAAYMLAAGAAGGWVTAISVIVVGGALAVTSAFRVRITPSGFAARSLLGWPRAVIPIDRIVSARAVDISPFGDFGGWGWRIAVDGRTGIVMHRGAAIEIARRDRKPFIVTIDGAEEAAALLQAYAERHASDSEREAS</sequence>
<feature type="transmembrane region" description="Helical" evidence="1">
    <location>
        <begin position="18"/>
        <end position="42"/>
    </location>
</feature>
<feature type="transmembrane region" description="Helical" evidence="1">
    <location>
        <begin position="66"/>
        <end position="88"/>
    </location>
</feature>
<name>A0ABY4ITU6_9MICO</name>
<keyword evidence="1" id="KW-1133">Transmembrane helix</keyword>
<keyword evidence="3" id="KW-1185">Reference proteome</keyword>
<keyword evidence="1" id="KW-0812">Transmembrane</keyword>
<protein>
    <submittedName>
        <fullName evidence="2">DUF1648 domain-containing protein</fullName>
    </submittedName>
</protein>
<gene>
    <name evidence="2" type="ORF">KV396_11570</name>
</gene>